<evidence type="ECO:0000256" key="7">
    <source>
        <dbReference type="SAM" id="Phobius"/>
    </source>
</evidence>
<sequence length="356" mass="40788">MRKRYYFMDLLFMDLLAIVSSLAVVMMHTSGNATYLGVVVNKFTSDGVWSVLTNILFAFAVPIFFMQSGAKVLNYRDRYDTKSFFTKRISKVVIPFVFWSVLAYFLFGKWQSVPLLKSFLAESIVGPYCFFYNIIAFYLSVPVLSLLTKYGSDRLLKGAICLIVFFKSVLPLLAVAFGYSMPFINALPLGGGYLQYFLAGWYVANHEIAPATKKKLYLLALLMLVLEIGLTLGLSYRTPRLPYYNYSLGYIKNFYDIANFPEFCVVLALFTWMKHSEDKIRAWRFKDHLPLLAGITFGIYLLHPFVIYYLMPVLQKYLGASPIYVRYFAYPLVIYLVSAALTVLLRKIPGAKYVLP</sequence>
<evidence type="ECO:0000313" key="10">
    <source>
        <dbReference type="Proteomes" id="UP000616547"/>
    </source>
</evidence>
<dbReference type="PANTHER" id="PTHR40074">
    <property type="entry name" value="O-ACETYLTRANSFERASE WECH"/>
    <property type="match status" value="1"/>
</dbReference>
<feature type="transmembrane region" description="Helical" evidence="7">
    <location>
        <begin position="49"/>
        <end position="68"/>
    </location>
</feature>
<proteinExistence type="inferred from homology"/>
<reference evidence="10" key="1">
    <citation type="submission" date="2021-01" db="EMBL/GenBank/DDBJ databases">
        <title>Draft genome sequence of Nasalis larvatus strain YZ03.</title>
        <authorList>
            <person name="Suzuki-Hashido N."/>
            <person name="Tsuchida S."/>
            <person name="Hayakawa T."/>
        </authorList>
    </citation>
    <scope>NUCLEOTIDE SEQUENCE [LARGE SCALE GENOMIC DNA]</scope>
    <source>
        <strain evidence="10">YZ03</strain>
    </source>
</reference>
<feature type="transmembrane region" description="Helical" evidence="7">
    <location>
        <begin position="130"/>
        <end position="147"/>
    </location>
</feature>
<protein>
    <submittedName>
        <fullName evidence="9">Membrane protein</fullName>
    </submittedName>
</protein>
<keyword evidence="4 7" id="KW-0812">Transmembrane</keyword>
<feature type="transmembrane region" description="Helical" evidence="7">
    <location>
        <begin position="216"/>
        <end position="234"/>
    </location>
</feature>
<comment type="similarity">
    <text evidence="2">Belongs to the acyltransferase 3 family.</text>
</comment>
<gene>
    <name evidence="9" type="ORF">lacNasYZ03_06060</name>
</gene>
<feature type="transmembrane region" description="Helical" evidence="7">
    <location>
        <begin position="159"/>
        <end position="180"/>
    </location>
</feature>
<keyword evidence="5 7" id="KW-1133">Transmembrane helix</keyword>
<evidence type="ECO:0000313" key="9">
    <source>
        <dbReference type="EMBL" id="GHW00919.1"/>
    </source>
</evidence>
<comment type="caution">
    <text evidence="9">The sequence shown here is derived from an EMBL/GenBank/DDBJ whole genome shotgun (WGS) entry which is preliminary data.</text>
</comment>
<comment type="subcellular location">
    <subcellularLocation>
        <location evidence="1">Cell membrane</location>
        <topology evidence="1">Multi-pass membrane protein</topology>
    </subcellularLocation>
</comment>
<evidence type="ECO:0000256" key="6">
    <source>
        <dbReference type="ARBA" id="ARBA00023136"/>
    </source>
</evidence>
<evidence type="ECO:0000256" key="2">
    <source>
        <dbReference type="ARBA" id="ARBA00007400"/>
    </source>
</evidence>
<dbReference type="InterPro" id="IPR002656">
    <property type="entry name" value="Acyl_transf_3_dom"/>
</dbReference>
<evidence type="ECO:0000256" key="4">
    <source>
        <dbReference type="ARBA" id="ARBA00022692"/>
    </source>
</evidence>
<evidence type="ECO:0000256" key="5">
    <source>
        <dbReference type="ARBA" id="ARBA00022989"/>
    </source>
</evidence>
<keyword evidence="6 7" id="KW-0472">Membrane</keyword>
<feature type="transmembrane region" description="Helical" evidence="7">
    <location>
        <begin position="186"/>
        <end position="204"/>
    </location>
</feature>
<feature type="transmembrane region" description="Helical" evidence="7">
    <location>
        <begin position="289"/>
        <end position="311"/>
    </location>
</feature>
<feature type="transmembrane region" description="Helical" evidence="7">
    <location>
        <begin position="89"/>
        <end position="110"/>
    </location>
</feature>
<dbReference type="PANTHER" id="PTHR40074:SF2">
    <property type="entry name" value="O-ACETYLTRANSFERASE WECH"/>
    <property type="match status" value="1"/>
</dbReference>
<keyword evidence="3" id="KW-1003">Cell membrane</keyword>
<accession>A0ABQ3W5F3</accession>
<dbReference type="Pfam" id="PF01757">
    <property type="entry name" value="Acyl_transf_3"/>
    <property type="match status" value="1"/>
</dbReference>
<evidence type="ECO:0000259" key="8">
    <source>
        <dbReference type="Pfam" id="PF01757"/>
    </source>
</evidence>
<feature type="transmembrane region" description="Helical" evidence="7">
    <location>
        <begin position="323"/>
        <end position="345"/>
    </location>
</feature>
<organism evidence="9 10">
    <name type="scientific">Lactobacillus nasalidis</name>
    <dbReference type="NCBI Taxonomy" id="2797258"/>
    <lineage>
        <taxon>Bacteria</taxon>
        <taxon>Bacillati</taxon>
        <taxon>Bacillota</taxon>
        <taxon>Bacilli</taxon>
        <taxon>Lactobacillales</taxon>
        <taxon>Lactobacillaceae</taxon>
        <taxon>Lactobacillus</taxon>
    </lineage>
</organism>
<keyword evidence="10" id="KW-1185">Reference proteome</keyword>
<name>A0ABQ3W5F3_9LACO</name>
<evidence type="ECO:0000256" key="1">
    <source>
        <dbReference type="ARBA" id="ARBA00004651"/>
    </source>
</evidence>
<dbReference type="EMBL" id="BOCI01000150">
    <property type="protein sequence ID" value="GHW00919.1"/>
    <property type="molecule type" value="Genomic_DNA"/>
</dbReference>
<feature type="domain" description="Acyltransferase 3" evidence="8">
    <location>
        <begin position="12"/>
        <end position="342"/>
    </location>
</feature>
<feature type="transmembrane region" description="Helical" evidence="7">
    <location>
        <begin position="254"/>
        <end position="273"/>
    </location>
</feature>
<evidence type="ECO:0000256" key="3">
    <source>
        <dbReference type="ARBA" id="ARBA00022475"/>
    </source>
</evidence>
<dbReference type="Proteomes" id="UP000616547">
    <property type="component" value="Unassembled WGS sequence"/>
</dbReference>